<organism evidence="1 2">
    <name type="scientific">Fasciola hepatica</name>
    <name type="common">Liver fluke</name>
    <dbReference type="NCBI Taxonomy" id="6192"/>
    <lineage>
        <taxon>Eukaryota</taxon>
        <taxon>Metazoa</taxon>
        <taxon>Spiralia</taxon>
        <taxon>Lophotrochozoa</taxon>
        <taxon>Platyhelminthes</taxon>
        <taxon>Trematoda</taxon>
        <taxon>Digenea</taxon>
        <taxon>Plagiorchiida</taxon>
        <taxon>Echinostomata</taxon>
        <taxon>Echinostomatoidea</taxon>
        <taxon>Fasciolidae</taxon>
        <taxon>Fasciola</taxon>
    </lineage>
</organism>
<evidence type="ECO:0000313" key="2">
    <source>
        <dbReference type="Proteomes" id="UP000230066"/>
    </source>
</evidence>
<reference evidence="1" key="1">
    <citation type="submission" date="2019-03" db="EMBL/GenBank/DDBJ databases">
        <title>Improved annotation for the trematode Fasciola hepatica.</title>
        <authorList>
            <person name="Choi Y.-J."/>
            <person name="Martin J."/>
            <person name="Mitreva M."/>
        </authorList>
    </citation>
    <scope>NUCLEOTIDE SEQUENCE [LARGE SCALE GENOMIC DNA]</scope>
</reference>
<dbReference type="PANTHER" id="PTHR13651:SF0">
    <property type="entry name" value="PROTEIN ABITRAM"/>
    <property type="match status" value="1"/>
</dbReference>
<comment type="caution">
    <text evidence="1">The sequence shown here is derived from an EMBL/GenBank/DDBJ whole genome shotgun (WGS) entry which is preliminary data.</text>
</comment>
<evidence type="ECO:0000313" key="1">
    <source>
        <dbReference type="EMBL" id="THD23355.1"/>
    </source>
</evidence>
<name>A0A4E0R965_FASHE</name>
<dbReference type="Proteomes" id="UP000230066">
    <property type="component" value="Unassembled WGS sequence"/>
</dbReference>
<gene>
    <name evidence="1" type="ORF">D915_006001</name>
</gene>
<sequence>MDFSVEPCTTSENVHQQRSVSCADGQWYHNFRKQFPLPSTISQPDDEFLPDNSTKRFLDRYFHAVYMTDMAGSPFNDLCILHHSNELFVIGLAPGHSLFRGCFEDGPNGCVINLKPHKILGLDFKVSKNVDRLDNCVRGRRKRGSQIFASTTDPIAFAVCDRGVRHKLVCGLPGRLIEVNKNLALPSDDTKANLENQSVLQPLGDPNAESERVGVGSYLCIISCLTRRAKTLEHSFKSAKKSRNDHPSSDPDVLDQIFEGEEDELEPDPEEVGSQDPQLWVPVIEALTGHRTLTWDEYANLRGLPTPNTR</sequence>
<keyword evidence="2" id="KW-1185">Reference proteome</keyword>
<protein>
    <recommendedName>
        <fullName evidence="3">Protein Abitram</fullName>
    </recommendedName>
</protein>
<dbReference type="GO" id="GO:0005634">
    <property type="term" value="C:nucleus"/>
    <property type="evidence" value="ECO:0007669"/>
    <property type="project" value="TreeGrafter"/>
</dbReference>
<dbReference type="PANTHER" id="PTHR13651">
    <property type="entry name" value="PROTEIN ABITRAM"/>
    <property type="match status" value="1"/>
</dbReference>
<dbReference type="InterPro" id="IPR039169">
    <property type="entry name" value="Abitram"/>
</dbReference>
<proteinExistence type="predicted"/>
<dbReference type="EMBL" id="JXXN02002191">
    <property type="protein sequence ID" value="THD23355.1"/>
    <property type="molecule type" value="Genomic_DNA"/>
</dbReference>
<evidence type="ECO:0008006" key="3">
    <source>
        <dbReference type="Google" id="ProtNLM"/>
    </source>
</evidence>
<dbReference type="AlphaFoldDB" id="A0A4E0R965"/>
<accession>A0A4E0R965</accession>